<keyword evidence="1" id="KW-0479">Metal-binding</keyword>
<dbReference type="PANTHER" id="PTHR12326">
    <property type="entry name" value="PLECKSTRIN HOMOLOGY DOMAIN CONTAINING PROTEIN"/>
    <property type="match status" value="1"/>
</dbReference>
<reference evidence="6" key="1">
    <citation type="submission" date="2021-01" db="EMBL/GenBank/DDBJ databases">
        <title>A chromosome-scale assembly of European eel, Anguilla anguilla.</title>
        <authorList>
            <person name="Henkel C."/>
            <person name="Jong-Raadsen S.A."/>
            <person name="Dufour S."/>
            <person name="Weltzien F.-A."/>
            <person name="Palstra A.P."/>
            <person name="Pelster B."/>
            <person name="Spaink H.P."/>
            <person name="Van Den Thillart G.E."/>
            <person name="Jansen H."/>
            <person name="Zahm M."/>
            <person name="Klopp C."/>
            <person name="Cedric C."/>
            <person name="Louis A."/>
            <person name="Berthelot C."/>
            <person name="Parey E."/>
            <person name="Roest Crollius H."/>
            <person name="Montfort J."/>
            <person name="Robinson-Rechavi M."/>
            <person name="Bucao C."/>
            <person name="Bouchez O."/>
            <person name="Gislard M."/>
            <person name="Lluch J."/>
            <person name="Milhes M."/>
            <person name="Lampietro C."/>
            <person name="Lopez Roques C."/>
            <person name="Donnadieu C."/>
            <person name="Braasch I."/>
            <person name="Desvignes T."/>
            <person name="Postlethwait J."/>
            <person name="Bobe J."/>
            <person name="Guiguen Y."/>
            <person name="Dirks R."/>
        </authorList>
    </citation>
    <scope>NUCLEOTIDE SEQUENCE</scope>
    <source>
        <strain evidence="6">Tag_6206</strain>
        <tissue evidence="6">Liver</tissue>
    </source>
</reference>
<evidence type="ECO:0000313" key="6">
    <source>
        <dbReference type="EMBL" id="KAG5851685.1"/>
    </source>
</evidence>
<dbReference type="PANTHER" id="PTHR12326:SF10">
    <property type="entry name" value="PLECKSTRIN HOMOLOGY DOMAIN-CONTAINING FAMILY M MEMBER 3"/>
    <property type="match status" value="1"/>
</dbReference>
<accession>A0A9D3S1X8</accession>
<evidence type="ECO:0000259" key="5">
    <source>
        <dbReference type="SMART" id="SM01175"/>
    </source>
</evidence>
<dbReference type="InterPro" id="IPR051366">
    <property type="entry name" value="DEF8"/>
</dbReference>
<evidence type="ECO:0000256" key="2">
    <source>
        <dbReference type="ARBA" id="ARBA00022737"/>
    </source>
</evidence>
<keyword evidence="4" id="KW-0862">Zinc</keyword>
<sequence>MHLELRSCVRFGVRRPSLLDDIACRLHDDAPRSVRPPRGVAPPTPTPFSVRADHGMLECTRPVECWEPCNGDVRALRHRVRMRAICPTYFLRPIFPREYLLQHIHLYSLADLQQVIEGKLAPFLSKVIKFASSHVYSCSLCSEKGFICELCHNGQVIYPFQESATKRVRLWHHLQAQVRGLRGGVPCGVPDAGAALSPLRAPELHQKPASFWRSLEQGDSPADDSFCSFQLPYQDT</sequence>
<protein>
    <recommendedName>
        <fullName evidence="5">Rubicon Homology domain-containing protein</fullName>
    </recommendedName>
</protein>
<dbReference type="Pfam" id="PF13901">
    <property type="entry name" value="RH_dom"/>
    <property type="match status" value="1"/>
</dbReference>
<dbReference type="GO" id="GO:0008270">
    <property type="term" value="F:zinc ion binding"/>
    <property type="evidence" value="ECO:0007669"/>
    <property type="project" value="UniProtKB-KW"/>
</dbReference>
<evidence type="ECO:0000256" key="3">
    <source>
        <dbReference type="ARBA" id="ARBA00022771"/>
    </source>
</evidence>
<dbReference type="EMBL" id="JAFIRN010000003">
    <property type="protein sequence ID" value="KAG5851685.1"/>
    <property type="molecule type" value="Genomic_DNA"/>
</dbReference>
<dbReference type="SMART" id="SM01175">
    <property type="entry name" value="DUF4206"/>
    <property type="match status" value="1"/>
</dbReference>
<proteinExistence type="predicted"/>
<evidence type="ECO:0000313" key="7">
    <source>
        <dbReference type="Proteomes" id="UP001044222"/>
    </source>
</evidence>
<dbReference type="Proteomes" id="UP001044222">
    <property type="component" value="Unassembled WGS sequence"/>
</dbReference>
<organism evidence="6 7">
    <name type="scientific">Anguilla anguilla</name>
    <name type="common">European freshwater eel</name>
    <name type="synonym">Muraena anguilla</name>
    <dbReference type="NCBI Taxonomy" id="7936"/>
    <lineage>
        <taxon>Eukaryota</taxon>
        <taxon>Metazoa</taxon>
        <taxon>Chordata</taxon>
        <taxon>Craniata</taxon>
        <taxon>Vertebrata</taxon>
        <taxon>Euteleostomi</taxon>
        <taxon>Actinopterygii</taxon>
        <taxon>Neopterygii</taxon>
        <taxon>Teleostei</taxon>
        <taxon>Anguilliformes</taxon>
        <taxon>Anguillidae</taxon>
        <taxon>Anguilla</taxon>
    </lineage>
</organism>
<dbReference type="AlphaFoldDB" id="A0A9D3S1X8"/>
<keyword evidence="7" id="KW-1185">Reference proteome</keyword>
<keyword evidence="2" id="KW-0677">Repeat</keyword>
<keyword evidence="3" id="KW-0863">Zinc-finger</keyword>
<evidence type="ECO:0000256" key="1">
    <source>
        <dbReference type="ARBA" id="ARBA00022723"/>
    </source>
</evidence>
<dbReference type="InterPro" id="IPR025258">
    <property type="entry name" value="RH_dom"/>
</dbReference>
<feature type="domain" description="Rubicon Homology" evidence="5">
    <location>
        <begin position="55"/>
        <end position="174"/>
    </location>
</feature>
<evidence type="ECO:0000256" key="4">
    <source>
        <dbReference type="ARBA" id="ARBA00022833"/>
    </source>
</evidence>
<comment type="caution">
    <text evidence="6">The sequence shown here is derived from an EMBL/GenBank/DDBJ whole genome shotgun (WGS) entry which is preliminary data.</text>
</comment>
<name>A0A9D3S1X8_ANGAN</name>
<gene>
    <name evidence="6" type="ORF">ANANG_G00054290</name>
</gene>